<dbReference type="RefSeq" id="WP_007270178.1">
    <property type="nucleotide sequence ID" value="NZ_VOBL01000004.1"/>
</dbReference>
<dbReference type="AlphaFoldDB" id="A0A5B0EKC6"/>
<keyword evidence="2" id="KW-0812">Transmembrane</keyword>
<evidence type="ECO:0000313" key="4">
    <source>
        <dbReference type="Proteomes" id="UP000323856"/>
    </source>
</evidence>
<feature type="transmembrane region" description="Helical" evidence="2">
    <location>
        <begin position="159"/>
        <end position="185"/>
    </location>
</feature>
<dbReference type="EMBL" id="VOBL01000004">
    <property type="protein sequence ID" value="KAA0978615.1"/>
    <property type="molecule type" value="Genomic_DNA"/>
</dbReference>
<dbReference type="Proteomes" id="UP000323856">
    <property type="component" value="Unassembled WGS sequence"/>
</dbReference>
<evidence type="ECO:0000256" key="2">
    <source>
        <dbReference type="SAM" id="Phobius"/>
    </source>
</evidence>
<reference evidence="3 4" key="1">
    <citation type="submission" date="2019-07" db="EMBL/GenBank/DDBJ databases">
        <title>Analysis of the biochemical properties, biological activity and biotechnological potential of siderophores and biosurfactants produced by Antarctic psychrotolerant bacteria.</title>
        <authorList>
            <person name="Styczynski M."/>
            <person name="Krucon T."/>
            <person name="Decewicz P."/>
            <person name="Dziewit L."/>
        </authorList>
    </citation>
    <scope>NUCLEOTIDE SEQUENCE [LARGE SCALE GENOMIC DNA]</scope>
    <source>
        <strain evidence="3 4">ANT_H27</strain>
    </source>
</reference>
<dbReference type="OrthoDB" id="5244723at2"/>
<protein>
    <submittedName>
        <fullName evidence="3">Uncharacterized protein</fullName>
    </submittedName>
</protein>
<feature type="compositionally biased region" description="Low complexity" evidence="1">
    <location>
        <begin position="1"/>
        <end position="12"/>
    </location>
</feature>
<evidence type="ECO:0000313" key="3">
    <source>
        <dbReference type="EMBL" id="KAA0978615.1"/>
    </source>
</evidence>
<keyword evidence="2" id="KW-1133">Transmembrane helix</keyword>
<name>A0A5B0EKC6_9MICC</name>
<feature type="transmembrane region" description="Helical" evidence="2">
    <location>
        <begin position="117"/>
        <end position="139"/>
    </location>
</feature>
<sequence>MESTGTGSSTSSHRSHEKLSRDSHRFGGVKIGSAFFGWVTAMGISVLGTALLTAFGAGVGLATGTDLESAADSVAQNPDAVGWVSGIALVVVLLVAYYCGGYVAGRMARFNGVRQGVAVWVWAIVAALVVAGLTAFAGAKFDALGNLNGVPQFSVEGGQMSAVGLVALAIAVIIPLVGAILGGLAGMRYHRRIDRGAEALGRESDRPT</sequence>
<proteinExistence type="predicted"/>
<feature type="transmembrane region" description="Helical" evidence="2">
    <location>
        <begin position="81"/>
        <end position="105"/>
    </location>
</feature>
<feature type="transmembrane region" description="Helical" evidence="2">
    <location>
        <begin position="35"/>
        <end position="61"/>
    </location>
</feature>
<gene>
    <name evidence="3" type="ORF">FQ154_05125</name>
</gene>
<evidence type="ECO:0000256" key="1">
    <source>
        <dbReference type="SAM" id="MobiDB-lite"/>
    </source>
</evidence>
<feature type="region of interest" description="Disordered" evidence="1">
    <location>
        <begin position="1"/>
        <end position="21"/>
    </location>
</feature>
<accession>A0A5B0EKC6</accession>
<organism evidence="3 4">
    <name type="scientific">Paeniglutamicibacter gangotriensis</name>
    <dbReference type="NCBI Taxonomy" id="254787"/>
    <lineage>
        <taxon>Bacteria</taxon>
        <taxon>Bacillati</taxon>
        <taxon>Actinomycetota</taxon>
        <taxon>Actinomycetes</taxon>
        <taxon>Micrococcales</taxon>
        <taxon>Micrococcaceae</taxon>
        <taxon>Paeniglutamicibacter</taxon>
    </lineage>
</organism>
<keyword evidence="2" id="KW-0472">Membrane</keyword>
<comment type="caution">
    <text evidence="3">The sequence shown here is derived from an EMBL/GenBank/DDBJ whole genome shotgun (WGS) entry which is preliminary data.</text>
</comment>